<evidence type="ECO:0000313" key="2">
    <source>
        <dbReference type="Proteomes" id="UP001164761"/>
    </source>
</evidence>
<name>A0ABY6ZKI7_9BACL</name>
<accession>A0ABY6ZKI7</accession>
<organism evidence="1 2">
    <name type="scientific">Alicyclobacillus fastidiosus</name>
    <dbReference type="NCBI Taxonomy" id="392011"/>
    <lineage>
        <taxon>Bacteria</taxon>
        <taxon>Bacillati</taxon>
        <taxon>Bacillota</taxon>
        <taxon>Bacilli</taxon>
        <taxon>Bacillales</taxon>
        <taxon>Alicyclobacillaceae</taxon>
        <taxon>Alicyclobacillus</taxon>
    </lineage>
</organism>
<dbReference type="Proteomes" id="UP001164761">
    <property type="component" value="Chromosome"/>
</dbReference>
<dbReference type="RefSeq" id="WP_268007327.1">
    <property type="nucleotide sequence ID" value="NZ_BSUT01000001.1"/>
</dbReference>
<protein>
    <submittedName>
        <fullName evidence="1">Uncharacterized protein</fullName>
    </submittedName>
</protein>
<reference evidence="1" key="1">
    <citation type="submission" date="2022-08" db="EMBL/GenBank/DDBJ databases">
        <title>Alicyclobacillus fastidiosus DSM 17978, complete genome.</title>
        <authorList>
            <person name="Wang Q."/>
            <person name="Cai R."/>
            <person name="Wang Z."/>
        </authorList>
    </citation>
    <scope>NUCLEOTIDE SEQUENCE</scope>
    <source>
        <strain evidence="1">DSM 17978</strain>
    </source>
</reference>
<keyword evidence="2" id="KW-1185">Reference proteome</keyword>
<evidence type="ECO:0000313" key="1">
    <source>
        <dbReference type="EMBL" id="WAH43444.1"/>
    </source>
</evidence>
<gene>
    <name evidence="1" type="ORF">NZD89_08695</name>
</gene>
<sequence>MPRLHIARIRGDLSSDAFYFPLHVNRLFPAEEEENELDHSRRRD</sequence>
<dbReference type="EMBL" id="CP104067">
    <property type="protein sequence ID" value="WAH43444.1"/>
    <property type="molecule type" value="Genomic_DNA"/>
</dbReference>
<proteinExistence type="predicted"/>